<evidence type="ECO:0000256" key="4">
    <source>
        <dbReference type="ARBA" id="ARBA00011245"/>
    </source>
</evidence>
<comment type="subcellular location">
    <subcellularLocation>
        <location evidence="12">Cytoplasm</location>
    </subcellularLocation>
</comment>
<feature type="binding site" evidence="13">
    <location>
        <position position="153"/>
    </location>
    <ligand>
        <name>(2R)-3-phosphoglycerate</name>
        <dbReference type="ChEBI" id="CHEBI:58272"/>
    </ligand>
</feature>
<feature type="binding site" evidence="12 14">
    <location>
        <position position="204"/>
    </location>
    <ligand>
        <name>ATP</name>
        <dbReference type="ChEBI" id="CHEBI:30616"/>
    </ligand>
</feature>
<dbReference type="Proteomes" id="UP000642829">
    <property type="component" value="Unassembled WGS sequence"/>
</dbReference>
<protein>
    <recommendedName>
        <fullName evidence="6 12">Phosphoglycerate kinase</fullName>
        <ecNumber evidence="5 12">2.7.2.3</ecNumber>
    </recommendedName>
</protein>
<keyword evidence="10 12" id="KW-0067">ATP-binding</keyword>
<dbReference type="RefSeq" id="WP_189515140.1">
    <property type="nucleotide sequence ID" value="NZ_BMXG01000013.1"/>
</dbReference>
<dbReference type="PRINTS" id="PR00477">
    <property type="entry name" value="PHGLYCKINASE"/>
</dbReference>
<evidence type="ECO:0000313" key="16">
    <source>
        <dbReference type="EMBL" id="GHC04988.1"/>
    </source>
</evidence>
<organism evidence="16 17">
    <name type="scientific">Cerasicoccus arenae</name>
    <dbReference type="NCBI Taxonomy" id="424488"/>
    <lineage>
        <taxon>Bacteria</taxon>
        <taxon>Pseudomonadati</taxon>
        <taxon>Verrucomicrobiota</taxon>
        <taxon>Opitutia</taxon>
        <taxon>Puniceicoccales</taxon>
        <taxon>Cerasicoccaceae</taxon>
        <taxon>Cerasicoccus</taxon>
    </lineage>
</organism>
<keyword evidence="8 12" id="KW-0547">Nucleotide-binding</keyword>
<dbReference type="FunFam" id="3.40.50.1260:FF:000006">
    <property type="entry name" value="Phosphoglycerate kinase"/>
    <property type="match status" value="1"/>
</dbReference>
<name>A0A8J3DCY0_9BACT</name>
<feature type="binding site" evidence="12 14">
    <location>
        <position position="329"/>
    </location>
    <ligand>
        <name>ATP</name>
        <dbReference type="ChEBI" id="CHEBI:30616"/>
    </ligand>
</feature>
<sequence>MATVKTVQDVNLAGKRVLVRCDFNVPFDSEGKISDDTRIVGALPTIKHLVAQGAKVILCSHLGRPKGKKNLDFTLAPIAVELADKLGAPVTFVDDCIGESVKSAVAAMTNGDVVLLENVRFYAGEEANDPAFAKELASVADAYVNDAFGTAHRAHASTEGVAHLVETKVAGLLIEKELEYLGSKTEVPERPFVVILGGAKVSDKITVIDTLLDKCDTMLIGGAMAYTFALANGKKVGDSLSEPDKVDTAKQAIAKAKAKGVNLLLPVDNLITDKLDFGAGEVNSVKVVEGDIPEGWEGVDIGPKTIEIYQDAVKSAKTVLWNGPMGVFEIKACAQGTFAVADAVAAADCISIIGGGDSVKAVKKSGNGDNVSFISTGGGASLEFLEGKTLPGVAALETK</sequence>
<evidence type="ECO:0000256" key="10">
    <source>
        <dbReference type="ARBA" id="ARBA00022840"/>
    </source>
</evidence>
<feature type="binding site" evidence="12">
    <location>
        <position position="38"/>
    </location>
    <ligand>
        <name>substrate</name>
    </ligand>
</feature>
<evidence type="ECO:0000256" key="1">
    <source>
        <dbReference type="ARBA" id="ARBA00000642"/>
    </source>
</evidence>
<gene>
    <name evidence="12 16" type="primary">pgk</name>
    <name evidence="16" type="ORF">GCM10007047_22370</name>
</gene>
<dbReference type="PANTHER" id="PTHR11406">
    <property type="entry name" value="PHOSPHOGLYCERATE KINASE"/>
    <property type="match status" value="1"/>
</dbReference>
<feature type="binding site" evidence="13">
    <location>
        <position position="38"/>
    </location>
    <ligand>
        <name>(2R)-3-phosphoglycerate</name>
        <dbReference type="ChEBI" id="CHEBI:58272"/>
    </ligand>
</feature>
<feature type="binding site" evidence="13">
    <location>
        <position position="120"/>
    </location>
    <ligand>
        <name>(2R)-3-phosphoglycerate</name>
        <dbReference type="ChEBI" id="CHEBI:58272"/>
    </ligand>
</feature>
<dbReference type="EC" id="2.7.2.3" evidence="5 12"/>
<dbReference type="PROSITE" id="PS00111">
    <property type="entry name" value="PGLYCERATE_KINASE"/>
    <property type="match status" value="1"/>
</dbReference>
<dbReference type="GO" id="GO:0005524">
    <property type="term" value="F:ATP binding"/>
    <property type="evidence" value="ECO:0007669"/>
    <property type="project" value="UniProtKB-KW"/>
</dbReference>
<dbReference type="AlphaFoldDB" id="A0A8J3DCY0"/>
<keyword evidence="9 12" id="KW-0418">Kinase</keyword>
<evidence type="ECO:0000256" key="11">
    <source>
        <dbReference type="ARBA" id="ARBA00023152"/>
    </source>
</evidence>
<feature type="binding site" evidence="12">
    <location>
        <position position="153"/>
    </location>
    <ligand>
        <name>substrate</name>
    </ligand>
</feature>
<dbReference type="PIRSF" id="PIRSF000724">
    <property type="entry name" value="Pgk"/>
    <property type="match status" value="1"/>
</dbReference>
<evidence type="ECO:0000256" key="7">
    <source>
        <dbReference type="ARBA" id="ARBA00022679"/>
    </source>
</evidence>
<reference evidence="16" key="1">
    <citation type="journal article" date="2014" name="Int. J. Syst. Evol. Microbiol.">
        <title>Complete genome sequence of Corynebacterium casei LMG S-19264T (=DSM 44701T), isolated from a smear-ripened cheese.</title>
        <authorList>
            <consortium name="US DOE Joint Genome Institute (JGI-PGF)"/>
            <person name="Walter F."/>
            <person name="Albersmeier A."/>
            <person name="Kalinowski J."/>
            <person name="Ruckert C."/>
        </authorList>
    </citation>
    <scope>NUCLEOTIDE SEQUENCE</scope>
    <source>
        <strain evidence="16">KCTC 12870</strain>
    </source>
</reference>
<dbReference type="UniPathway" id="UPA00109">
    <property type="reaction ID" value="UER00185"/>
</dbReference>
<feature type="binding site" evidence="12">
    <location>
        <position position="120"/>
    </location>
    <ligand>
        <name>substrate</name>
    </ligand>
</feature>
<dbReference type="Pfam" id="PF00162">
    <property type="entry name" value="PGK"/>
    <property type="match status" value="1"/>
</dbReference>
<comment type="catalytic activity">
    <reaction evidence="1 12 15">
        <text>(2R)-3-phosphoglycerate + ATP = (2R)-3-phospho-glyceroyl phosphate + ADP</text>
        <dbReference type="Rhea" id="RHEA:14801"/>
        <dbReference type="ChEBI" id="CHEBI:30616"/>
        <dbReference type="ChEBI" id="CHEBI:57604"/>
        <dbReference type="ChEBI" id="CHEBI:58272"/>
        <dbReference type="ChEBI" id="CHEBI:456216"/>
        <dbReference type="EC" id="2.7.2.3"/>
    </reaction>
</comment>
<dbReference type="PANTHER" id="PTHR11406:SF23">
    <property type="entry name" value="PHOSPHOGLYCERATE KINASE 1, CHLOROPLASTIC-RELATED"/>
    <property type="match status" value="1"/>
</dbReference>
<evidence type="ECO:0000256" key="14">
    <source>
        <dbReference type="PIRSR" id="PIRSR000724-2"/>
    </source>
</evidence>
<feature type="binding site" evidence="12 13">
    <location>
        <begin position="22"/>
        <end position="24"/>
    </location>
    <ligand>
        <name>substrate</name>
    </ligand>
</feature>
<dbReference type="GO" id="GO:0006096">
    <property type="term" value="P:glycolytic process"/>
    <property type="evidence" value="ECO:0007669"/>
    <property type="project" value="UniProtKB-UniRule"/>
</dbReference>
<evidence type="ECO:0000256" key="3">
    <source>
        <dbReference type="ARBA" id="ARBA00008982"/>
    </source>
</evidence>
<dbReference type="GO" id="GO:0005829">
    <property type="term" value="C:cytosol"/>
    <property type="evidence" value="ECO:0007669"/>
    <property type="project" value="TreeGrafter"/>
</dbReference>
<keyword evidence="11 12" id="KW-0324">Glycolysis</keyword>
<dbReference type="EMBL" id="BMXG01000013">
    <property type="protein sequence ID" value="GHC04988.1"/>
    <property type="molecule type" value="Genomic_DNA"/>
</dbReference>
<evidence type="ECO:0000256" key="12">
    <source>
        <dbReference type="HAMAP-Rule" id="MF_00145"/>
    </source>
</evidence>
<evidence type="ECO:0000256" key="2">
    <source>
        <dbReference type="ARBA" id="ARBA00004838"/>
    </source>
</evidence>
<keyword evidence="7 12" id="KW-0808">Transferase</keyword>
<dbReference type="CDD" id="cd00318">
    <property type="entry name" value="Phosphoglycerate_kinase"/>
    <property type="match status" value="1"/>
</dbReference>
<dbReference type="FunFam" id="3.40.50.1260:FF:000003">
    <property type="entry name" value="Phosphoglycerate kinase"/>
    <property type="match status" value="1"/>
</dbReference>
<feature type="binding site" evidence="12 14">
    <location>
        <begin position="355"/>
        <end position="358"/>
    </location>
    <ligand>
        <name>ATP</name>
        <dbReference type="ChEBI" id="CHEBI:30616"/>
    </ligand>
</feature>
<comment type="subunit">
    <text evidence="4 12">Monomer.</text>
</comment>
<comment type="caution">
    <text evidence="16">The sequence shown here is derived from an EMBL/GenBank/DDBJ whole genome shotgun (WGS) entry which is preliminary data.</text>
</comment>
<comment type="similarity">
    <text evidence="3 12 15">Belongs to the phosphoglycerate kinase family.</text>
</comment>
<dbReference type="InterPro" id="IPR036043">
    <property type="entry name" value="Phosphoglycerate_kinase_sf"/>
</dbReference>
<dbReference type="Gene3D" id="3.40.50.1260">
    <property type="entry name" value="Phosphoglycerate kinase, N-terminal domain"/>
    <property type="match status" value="2"/>
</dbReference>
<dbReference type="HAMAP" id="MF_00145">
    <property type="entry name" value="Phosphoglyc_kinase"/>
    <property type="match status" value="1"/>
</dbReference>
<evidence type="ECO:0000256" key="8">
    <source>
        <dbReference type="ARBA" id="ARBA00022741"/>
    </source>
</evidence>
<evidence type="ECO:0000256" key="13">
    <source>
        <dbReference type="PIRSR" id="PIRSR000724-1"/>
    </source>
</evidence>
<proteinExistence type="inferred from homology"/>
<accession>A0A8J3DCY0</accession>
<keyword evidence="17" id="KW-1185">Reference proteome</keyword>
<dbReference type="InterPro" id="IPR015824">
    <property type="entry name" value="Phosphoglycerate_kinase_N"/>
</dbReference>
<dbReference type="GO" id="GO:0004618">
    <property type="term" value="F:phosphoglycerate kinase activity"/>
    <property type="evidence" value="ECO:0007669"/>
    <property type="project" value="UniProtKB-UniRule"/>
</dbReference>
<evidence type="ECO:0000256" key="5">
    <source>
        <dbReference type="ARBA" id="ARBA00013061"/>
    </source>
</evidence>
<reference evidence="16" key="2">
    <citation type="submission" date="2020-09" db="EMBL/GenBank/DDBJ databases">
        <authorList>
            <person name="Sun Q."/>
            <person name="Kim S."/>
        </authorList>
    </citation>
    <scope>NUCLEOTIDE SEQUENCE</scope>
    <source>
        <strain evidence="16">KCTC 12870</strain>
    </source>
</reference>
<keyword evidence="12" id="KW-0963">Cytoplasm</keyword>
<dbReference type="InterPro" id="IPR015911">
    <property type="entry name" value="Phosphoglycerate_kinase_CS"/>
</dbReference>
<evidence type="ECO:0000256" key="6">
    <source>
        <dbReference type="ARBA" id="ARBA00016471"/>
    </source>
</evidence>
<evidence type="ECO:0000256" key="15">
    <source>
        <dbReference type="RuleBase" id="RU000532"/>
    </source>
</evidence>
<dbReference type="InterPro" id="IPR001576">
    <property type="entry name" value="Phosphoglycerate_kinase"/>
</dbReference>
<dbReference type="GO" id="GO:0006094">
    <property type="term" value="P:gluconeogenesis"/>
    <property type="evidence" value="ECO:0007669"/>
    <property type="project" value="TreeGrafter"/>
</dbReference>
<evidence type="ECO:0000313" key="17">
    <source>
        <dbReference type="Proteomes" id="UP000642829"/>
    </source>
</evidence>
<evidence type="ECO:0000256" key="9">
    <source>
        <dbReference type="ARBA" id="ARBA00022777"/>
    </source>
</evidence>
<comment type="pathway">
    <text evidence="2 12">Carbohydrate degradation; glycolysis; pyruvate from D-glyceraldehyde 3-phosphate: step 2/5.</text>
</comment>
<dbReference type="GO" id="GO:0043531">
    <property type="term" value="F:ADP binding"/>
    <property type="evidence" value="ECO:0007669"/>
    <property type="project" value="TreeGrafter"/>
</dbReference>
<dbReference type="SUPFAM" id="SSF53748">
    <property type="entry name" value="Phosphoglycerate kinase"/>
    <property type="match status" value="1"/>
</dbReference>
<feature type="binding site" evidence="12">
    <location>
        <position position="298"/>
    </location>
    <ligand>
        <name>ATP</name>
        <dbReference type="ChEBI" id="CHEBI:30616"/>
    </ligand>
</feature>
<feature type="binding site" evidence="12 13">
    <location>
        <begin position="61"/>
        <end position="64"/>
    </location>
    <ligand>
        <name>substrate</name>
    </ligand>
</feature>